<accession>A0ABU2PQ42</accession>
<evidence type="ECO:0008006" key="5">
    <source>
        <dbReference type="Google" id="ProtNLM"/>
    </source>
</evidence>
<evidence type="ECO:0000256" key="2">
    <source>
        <dbReference type="SAM" id="SignalP"/>
    </source>
</evidence>
<keyword evidence="4" id="KW-1185">Reference proteome</keyword>
<feature type="chain" id="PRO_5047022374" description="Htaa domain-containing protein" evidence="2">
    <location>
        <begin position="27"/>
        <end position="308"/>
    </location>
</feature>
<dbReference type="EMBL" id="JAVRFA010000004">
    <property type="protein sequence ID" value="MDT0394268.1"/>
    <property type="molecule type" value="Genomic_DNA"/>
</dbReference>
<proteinExistence type="predicted"/>
<dbReference type="Proteomes" id="UP001183881">
    <property type="component" value="Unassembled WGS sequence"/>
</dbReference>
<gene>
    <name evidence="3" type="ORF">RM705_06055</name>
</gene>
<feature type="compositionally biased region" description="Basic and acidic residues" evidence="1">
    <location>
        <begin position="208"/>
        <end position="221"/>
    </location>
</feature>
<evidence type="ECO:0000313" key="3">
    <source>
        <dbReference type="EMBL" id="MDT0394268.1"/>
    </source>
</evidence>
<organism evidence="3 4">
    <name type="scientific">Streptomyces edwardsiae</name>
    <dbReference type="NCBI Taxonomy" id="3075527"/>
    <lineage>
        <taxon>Bacteria</taxon>
        <taxon>Bacillati</taxon>
        <taxon>Actinomycetota</taxon>
        <taxon>Actinomycetes</taxon>
        <taxon>Kitasatosporales</taxon>
        <taxon>Streptomycetaceae</taxon>
        <taxon>Streptomyces</taxon>
    </lineage>
</organism>
<evidence type="ECO:0000313" key="4">
    <source>
        <dbReference type="Proteomes" id="UP001183881"/>
    </source>
</evidence>
<dbReference type="RefSeq" id="WP_311641912.1">
    <property type="nucleotide sequence ID" value="NZ_JAVRFA010000004.1"/>
</dbReference>
<reference evidence="4" key="1">
    <citation type="submission" date="2023-07" db="EMBL/GenBank/DDBJ databases">
        <title>30 novel species of actinomycetes from the DSMZ collection.</title>
        <authorList>
            <person name="Nouioui I."/>
        </authorList>
    </citation>
    <scope>NUCLEOTIDE SEQUENCE [LARGE SCALE GENOMIC DNA]</scope>
    <source>
        <strain evidence="4">DSM 41636</strain>
    </source>
</reference>
<name>A0ABU2PQ42_9ACTN</name>
<protein>
    <recommendedName>
        <fullName evidence="5">Htaa domain-containing protein</fullName>
    </recommendedName>
</protein>
<feature type="region of interest" description="Disordered" evidence="1">
    <location>
        <begin position="184"/>
        <end position="222"/>
    </location>
</feature>
<feature type="compositionally biased region" description="Pro residues" evidence="1">
    <location>
        <begin position="195"/>
        <end position="206"/>
    </location>
</feature>
<feature type="signal peptide" evidence="2">
    <location>
        <begin position="1"/>
        <end position="26"/>
    </location>
</feature>
<comment type="caution">
    <text evidence="3">The sequence shown here is derived from an EMBL/GenBank/DDBJ whole genome shotgun (WGS) entry which is preliminary data.</text>
</comment>
<evidence type="ECO:0000256" key="1">
    <source>
        <dbReference type="SAM" id="MobiDB-lite"/>
    </source>
</evidence>
<keyword evidence="2" id="KW-0732">Signal</keyword>
<sequence>MAKRPVAAAVTGGALLALLCPGAATAQEGPAPLPHEVSGGYAALRLENRDMTLDVTEPAVQGAADRSWFPVTGGGADDETGDADLELGGTAMLTAPFGTLPLAGLRLELDGGTGSLSARTVVAGRALDRVLAEVTSDSGPAVRASGVTWNGLRASLSSEGAALLSEWSGTEFTAGDAFGTLDVTVGTGGGATPVPDAPPATPPPASRPAEESREEPVRRDTTATATVARTTLAPGTGQQVTGTGFEPGGIVLVSIDQDTRYQVVADEQGGVTQDFPMYDGAFEGVHTVELYTASGGRRAVAEFGVRAP</sequence>